<protein>
    <submittedName>
        <fullName evidence="1">Uncharacterized protein</fullName>
    </submittedName>
</protein>
<organism evidence="1">
    <name type="scientific">Arundo donax</name>
    <name type="common">Giant reed</name>
    <name type="synonym">Donax arundinaceus</name>
    <dbReference type="NCBI Taxonomy" id="35708"/>
    <lineage>
        <taxon>Eukaryota</taxon>
        <taxon>Viridiplantae</taxon>
        <taxon>Streptophyta</taxon>
        <taxon>Embryophyta</taxon>
        <taxon>Tracheophyta</taxon>
        <taxon>Spermatophyta</taxon>
        <taxon>Magnoliopsida</taxon>
        <taxon>Liliopsida</taxon>
        <taxon>Poales</taxon>
        <taxon>Poaceae</taxon>
        <taxon>PACMAD clade</taxon>
        <taxon>Arundinoideae</taxon>
        <taxon>Arundineae</taxon>
        <taxon>Arundo</taxon>
    </lineage>
</organism>
<dbReference type="AlphaFoldDB" id="A0A0A9BUG6"/>
<sequence>MLSLFFSGKAMTTGKIACLDRQMFLAHKNSSSFLAIEIALVP</sequence>
<dbReference type="EMBL" id="GBRH01230241">
    <property type="protein sequence ID" value="JAD67654.1"/>
    <property type="molecule type" value="Transcribed_RNA"/>
</dbReference>
<accession>A0A0A9BUG6</accession>
<reference evidence="1" key="1">
    <citation type="submission" date="2014-09" db="EMBL/GenBank/DDBJ databases">
        <authorList>
            <person name="Magalhaes I.L.F."/>
            <person name="Oliveira U."/>
            <person name="Santos F.R."/>
            <person name="Vidigal T.H.D.A."/>
            <person name="Brescovit A.D."/>
            <person name="Santos A.J."/>
        </authorList>
    </citation>
    <scope>NUCLEOTIDE SEQUENCE</scope>
    <source>
        <tissue evidence="1">Shoot tissue taken approximately 20 cm above the soil surface</tissue>
    </source>
</reference>
<reference evidence="1" key="2">
    <citation type="journal article" date="2015" name="Data Brief">
        <title>Shoot transcriptome of the giant reed, Arundo donax.</title>
        <authorList>
            <person name="Barrero R.A."/>
            <person name="Guerrero F.D."/>
            <person name="Moolhuijzen P."/>
            <person name="Goolsby J.A."/>
            <person name="Tidwell J."/>
            <person name="Bellgard S.E."/>
            <person name="Bellgard M.I."/>
        </authorList>
    </citation>
    <scope>NUCLEOTIDE SEQUENCE</scope>
    <source>
        <tissue evidence="1">Shoot tissue taken approximately 20 cm above the soil surface</tissue>
    </source>
</reference>
<proteinExistence type="predicted"/>
<evidence type="ECO:0000313" key="1">
    <source>
        <dbReference type="EMBL" id="JAD67654.1"/>
    </source>
</evidence>
<name>A0A0A9BUG6_ARUDO</name>